<dbReference type="Pfam" id="PF07729">
    <property type="entry name" value="FCD"/>
    <property type="match status" value="1"/>
</dbReference>
<organism evidence="6 7">
    <name type="scientific">Actinomadura yumaensis</name>
    <dbReference type="NCBI Taxonomy" id="111807"/>
    <lineage>
        <taxon>Bacteria</taxon>
        <taxon>Bacillati</taxon>
        <taxon>Actinomycetota</taxon>
        <taxon>Actinomycetes</taxon>
        <taxon>Streptosporangiales</taxon>
        <taxon>Thermomonosporaceae</taxon>
        <taxon>Actinomadura</taxon>
    </lineage>
</organism>
<comment type="caution">
    <text evidence="6">The sequence shown here is derived from an EMBL/GenBank/DDBJ whole genome shotgun (WGS) entry which is preliminary data.</text>
</comment>
<evidence type="ECO:0000256" key="3">
    <source>
        <dbReference type="ARBA" id="ARBA00023163"/>
    </source>
</evidence>
<dbReference type="Gene3D" id="1.20.120.530">
    <property type="entry name" value="GntR ligand-binding domain-like"/>
    <property type="match status" value="1"/>
</dbReference>
<dbReference type="SUPFAM" id="SSF48008">
    <property type="entry name" value="GntR ligand-binding domain-like"/>
    <property type="match status" value="1"/>
</dbReference>
<feature type="compositionally biased region" description="Polar residues" evidence="4">
    <location>
        <begin position="1"/>
        <end position="14"/>
    </location>
</feature>
<dbReference type="InterPro" id="IPR000524">
    <property type="entry name" value="Tscrpt_reg_HTH_GntR"/>
</dbReference>
<dbReference type="SUPFAM" id="SSF46785">
    <property type="entry name" value="Winged helix' DNA-binding domain"/>
    <property type="match status" value="1"/>
</dbReference>
<gene>
    <name evidence="6" type="ORF">ACFQKB_42800</name>
</gene>
<name>A0ABW2CXH2_9ACTN</name>
<sequence length="249" mass="27297">MAAGETPTTGSPRFQTVRRVSPTHQVREQIMAAIQRGDFPAGSPLPSERELCRDFGVSRVSVREALAGLEAMNLIVIQHGRGAFVRESVNDQYAGPFAKYLELHRDELLELLKVRGALDELAAEEVAKRAEGDGIGAVERACAAFKAEAEAERPDLAEAVRLDVAFHLSIAEASKGELLPRLLTELNNVLAESREVTFSREGQLARSVTEHQAILHALQKRDPAGARKAVNKHMTGIQEWVAEFQADRS</sequence>
<dbReference type="InterPro" id="IPR036390">
    <property type="entry name" value="WH_DNA-bd_sf"/>
</dbReference>
<dbReference type="EMBL" id="JBHSXS010000055">
    <property type="protein sequence ID" value="MFC6886552.1"/>
    <property type="molecule type" value="Genomic_DNA"/>
</dbReference>
<dbReference type="PANTHER" id="PTHR43537:SF5">
    <property type="entry name" value="UXU OPERON TRANSCRIPTIONAL REGULATOR"/>
    <property type="match status" value="1"/>
</dbReference>
<protein>
    <submittedName>
        <fullName evidence="6">FadR/GntR family transcriptional regulator</fullName>
    </submittedName>
</protein>
<dbReference type="RefSeq" id="WP_160820292.1">
    <property type="nucleotide sequence ID" value="NZ_JBHSXE010000001.1"/>
</dbReference>
<evidence type="ECO:0000313" key="6">
    <source>
        <dbReference type="EMBL" id="MFC6886552.1"/>
    </source>
</evidence>
<dbReference type="Proteomes" id="UP001596380">
    <property type="component" value="Unassembled WGS sequence"/>
</dbReference>
<evidence type="ECO:0000256" key="2">
    <source>
        <dbReference type="ARBA" id="ARBA00023125"/>
    </source>
</evidence>
<reference evidence="7" key="1">
    <citation type="journal article" date="2019" name="Int. J. Syst. Evol. Microbiol.">
        <title>The Global Catalogue of Microorganisms (GCM) 10K type strain sequencing project: providing services to taxonomists for standard genome sequencing and annotation.</title>
        <authorList>
            <consortium name="The Broad Institute Genomics Platform"/>
            <consortium name="The Broad Institute Genome Sequencing Center for Infectious Disease"/>
            <person name="Wu L."/>
            <person name="Ma J."/>
        </authorList>
    </citation>
    <scope>NUCLEOTIDE SEQUENCE [LARGE SCALE GENOMIC DNA]</scope>
    <source>
        <strain evidence="7">JCM 3369</strain>
    </source>
</reference>
<feature type="region of interest" description="Disordered" evidence="4">
    <location>
        <begin position="1"/>
        <end position="21"/>
    </location>
</feature>
<evidence type="ECO:0000313" key="7">
    <source>
        <dbReference type="Proteomes" id="UP001596380"/>
    </source>
</evidence>
<dbReference type="SMART" id="SM00345">
    <property type="entry name" value="HTH_GNTR"/>
    <property type="match status" value="1"/>
</dbReference>
<evidence type="ECO:0000256" key="1">
    <source>
        <dbReference type="ARBA" id="ARBA00023015"/>
    </source>
</evidence>
<evidence type="ECO:0000256" key="4">
    <source>
        <dbReference type="SAM" id="MobiDB-lite"/>
    </source>
</evidence>
<dbReference type="Pfam" id="PF00392">
    <property type="entry name" value="GntR"/>
    <property type="match status" value="1"/>
</dbReference>
<dbReference type="CDD" id="cd07377">
    <property type="entry name" value="WHTH_GntR"/>
    <property type="match status" value="1"/>
</dbReference>
<evidence type="ECO:0000259" key="5">
    <source>
        <dbReference type="PROSITE" id="PS50949"/>
    </source>
</evidence>
<keyword evidence="2" id="KW-0238">DNA-binding</keyword>
<dbReference type="InterPro" id="IPR036388">
    <property type="entry name" value="WH-like_DNA-bd_sf"/>
</dbReference>
<dbReference type="PROSITE" id="PS50949">
    <property type="entry name" value="HTH_GNTR"/>
    <property type="match status" value="1"/>
</dbReference>
<dbReference type="PANTHER" id="PTHR43537">
    <property type="entry name" value="TRANSCRIPTIONAL REGULATOR, GNTR FAMILY"/>
    <property type="match status" value="1"/>
</dbReference>
<dbReference type="InterPro" id="IPR008920">
    <property type="entry name" value="TF_FadR/GntR_C"/>
</dbReference>
<keyword evidence="1" id="KW-0805">Transcription regulation</keyword>
<proteinExistence type="predicted"/>
<feature type="domain" description="HTH gntR-type" evidence="5">
    <location>
        <begin position="20"/>
        <end position="88"/>
    </location>
</feature>
<accession>A0ABW2CXH2</accession>
<dbReference type="InterPro" id="IPR011711">
    <property type="entry name" value="GntR_C"/>
</dbReference>
<dbReference type="Gene3D" id="1.10.10.10">
    <property type="entry name" value="Winged helix-like DNA-binding domain superfamily/Winged helix DNA-binding domain"/>
    <property type="match status" value="1"/>
</dbReference>
<keyword evidence="3" id="KW-0804">Transcription</keyword>
<dbReference type="SMART" id="SM00895">
    <property type="entry name" value="FCD"/>
    <property type="match status" value="1"/>
</dbReference>
<dbReference type="PRINTS" id="PR00035">
    <property type="entry name" value="HTHGNTR"/>
</dbReference>
<keyword evidence="7" id="KW-1185">Reference proteome</keyword>